<keyword evidence="2 4" id="KW-0658">Purine biosynthesis</keyword>
<feature type="domain" description="ATP-grasp" evidence="6">
    <location>
        <begin position="114"/>
        <end position="302"/>
    </location>
</feature>
<evidence type="ECO:0000256" key="3">
    <source>
        <dbReference type="ARBA" id="ARBA00022840"/>
    </source>
</evidence>
<feature type="binding site" evidence="4">
    <location>
        <position position="110"/>
    </location>
    <ligand>
        <name>ATP</name>
        <dbReference type="ChEBI" id="CHEBI:30616"/>
    </ligand>
</feature>
<dbReference type="HAMAP" id="MF_01928">
    <property type="entry name" value="PurK"/>
    <property type="match status" value="1"/>
</dbReference>
<dbReference type="PANTHER" id="PTHR11609">
    <property type="entry name" value="PURINE BIOSYNTHESIS PROTEIN 6/7, PUR6/7"/>
    <property type="match status" value="1"/>
</dbReference>
<evidence type="ECO:0000259" key="6">
    <source>
        <dbReference type="PROSITE" id="PS50975"/>
    </source>
</evidence>
<dbReference type="InterPro" id="IPR003135">
    <property type="entry name" value="ATP-grasp_carboxylate-amine"/>
</dbReference>
<evidence type="ECO:0000256" key="4">
    <source>
        <dbReference type="HAMAP-Rule" id="MF_01928"/>
    </source>
</evidence>
<name>A0ABT0P7F2_9HYPH</name>
<sequence>MSYSFEDLYSDKTIGLLGGGQLARMLGLAAAEFGFKTVVLSPEIDCPASQISMEHILASYEDQAALTHLLSVCNVITYEFEHLPLQTAEYIEQKSYLYPSSEILKISQDRVLEKKFLNDHGIRTAKWYAVHDRNSLIEGLSALGGSGLLKTRCFGYDGKHQIGLHHPSEEIIDKALIALDHQPLILEEIVPFLFEISVISASNPQKEHAFYDCCENQHKSGILYKTFVPSHASPLLQKTAQEINAQIMDILDYVGVLCVEFFVLADGSLLVNELAPRVHNSGHWTQKACITSQFEQHIRAICALPLGDTSRHSNCEMTNLLGMNLKDYQNFLQQQSTSVHLYGKTLVEPKRKMGHVIQLTGPATKSSQAKE</sequence>
<comment type="function">
    <text evidence="5">Catalyzes the ATP-dependent conversion of 5-aminoimidazole ribonucleotide (AIR) and HCO(3)- to N5-carboxyaminoimidazole ribonucleotide (N5-CAIR).</text>
</comment>
<comment type="catalytic activity">
    <reaction evidence="4 5">
        <text>5-amino-1-(5-phospho-beta-D-ribosyl)imidazole + hydrogencarbonate + ATP = 5-carboxyamino-1-(5-phospho-D-ribosyl)imidazole + ADP + phosphate + 2 H(+)</text>
        <dbReference type="Rhea" id="RHEA:19317"/>
        <dbReference type="ChEBI" id="CHEBI:15378"/>
        <dbReference type="ChEBI" id="CHEBI:17544"/>
        <dbReference type="ChEBI" id="CHEBI:30616"/>
        <dbReference type="ChEBI" id="CHEBI:43474"/>
        <dbReference type="ChEBI" id="CHEBI:58730"/>
        <dbReference type="ChEBI" id="CHEBI:137981"/>
        <dbReference type="ChEBI" id="CHEBI:456216"/>
        <dbReference type="EC" id="6.3.4.18"/>
    </reaction>
</comment>
<keyword evidence="3 4" id="KW-0067">ATP-binding</keyword>
<reference evidence="7 8" key="1">
    <citation type="submission" date="2022-05" db="EMBL/GenBank/DDBJ databases">
        <title>Description of the Bartonella bilalgolemii sp. nov. Isolated from Apodemus uralensis (Pallas 1811).</title>
        <authorList>
            <person name="Zgheib R."/>
            <person name="Celebi B."/>
        </authorList>
    </citation>
    <scope>NUCLEOTIDE SEQUENCE [LARGE SCALE GENOMIC DNA]</scope>
    <source>
        <strain evidence="7 8">G70</strain>
    </source>
</reference>
<dbReference type="EMBL" id="JAMCOF010000001">
    <property type="protein sequence ID" value="MCL6229237.1"/>
    <property type="molecule type" value="Genomic_DNA"/>
</dbReference>
<keyword evidence="1 4" id="KW-0547">Nucleotide-binding</keyword>
<feature type="binding site" evidence="4">
    <location>
        <position position="218"/>
    </location>
    <ligand>
        <name>ATP</name>
        <dbReference type="ChEBI" id="CHEBI:30616"/>
    </ligand>
</feature>
<dbReference type="NCBIfam" id="NF004676">
    <property type="entry name" value="PRK06019.1-2"/>
    <property type="match status" value="1"/>
</dbReference>
<dbReference type="Pfam" id="PF22660">
    <property type="entry name" value="RS_preATP-grasp-like"/>
    <property type="match status" value="1"/>
</dbReference>
<dbReference type="InterPro" id="IPR016185">
    <property type="entry name" value="PreATP-grasp_dom_sf"/>
</dbReference>
<dbReference type="Gene3D" id="3.30.470.20">
    <property type="entry name" value="ATP-grasp fold, B domain"/>
    <property type="match status" value="1"/>
</dbReference>
<comment type="subunit">
    <text evidence="4 5">Homodimer.</text>
</comment>
<feature type="binding site" evidence="4">
    <location>
        <begin position="187"/>
        <end position="190"/>
    </location>
    <ligand>
        <name>ATP</name>
        <dbReference type="ChEBI" id="CHEBI:30616"/>
    </ligand>
</feature>
<dbReference type="InterPro" id="IPR040686">
    <property type="entry name" value="PurK_C"/>
</dbReference>
<evidence type="ECO:0000256" key="2">
    <source>
        <dbReference type="ARBA" id="ARBA00022755"/>
    </source>
</evidence>
<dbReference type="GO" id="GO:0034028">
    <property type="term" value="F:5-(carboxyamino)imidazole ribonucleotide synthase activity"/>
    <property type="evidence" value="ECO:0007669"/>
    <property type="project" value="UniProtKB-EC"/>
</dbReference>
<feature type="binding site" evidence="4">
    <location>
        <position position="195"/>
    </location>
    <ligand>
        <name>ATP</name>
        <dbReference type="ChEBI" id="CHEBI:30616"/>
    </ligand>
</feature>
<keyword evidence="4 5" id="KW-0436">Ligase</keyword>
<dbReference type="Gene3D" id="3.30.1490.20">
    <property type="entry name" value="ATP-grasp fold, A domain"/>
    <property type="match status" value="1"/>
</dbReference>
<dbReference type="SUPFAM" id="SSF51246">
    <property type="entry name" value="Rudiment single hybrid motif"/>
    <property type="match status" value="1"/>
</dbReference>
<evidence type="ECO:0000313" key="8">
    <source>
        <dbReference type="Proteomes" id="UP001523003"/>
    </source>
</evidence>
<evidence type="ECO:0000313" key="7">
    <source>
        <dbReference type="EMBL" id="MCL6229237.1"/>
    </source>
</evidence>
<evidence type="ECO:0000256" key="1">
    <source>
        <dbReference type="ARBA" id="ARBA00022741"/>
    </source>
</evidence>
<keyword evidence="8" id="KW-1185">Reference proteome</keyword>
<dbReference type="SUPFAM" id="SSF52440">
    <property type="entry name" value="PreATP-grasp domain"/>
    <property type="match status" value="1"/>
</dbReference>
<dbReference type="SUPFAM" id="SSF56059">
    <property type="entry name" value="Glutathione synthetase ATP-binding domain-like"/>
    <property type="match status" value="1"/>
</dbReference>
<dbReference type="InterPro" id="IPR054350">
    <property type="entry name" value="PurT/PurK_preATP-grasp"/>
</dbReference>
<dbReference type="Pfam" id="PF02222">
    <property type="entry name" value="ATP-grasp"/>
    <property type="match status" value="1"/>
</dbReference>
<feature type="binding site" evidence="4">
    <location>
        <begin position="272"/>
        <end position="273"/>
    </location>
    <ligand>
        <name>ATP</name>
        <dbReference type="ChEBI" id="CHEBI:30616"/>
    </ligand>
</feature>
<comment type="function">
    <text evidence="4">Catalyzes the ATP-dependent conversion of 5-aminoimidazole ribonucleotide (AIR) and HCO(3)(-) to N5-carboxyaminoimidazole ribonucleotide (N5-CAIR).</text>
</comment>
<dbReference type="InterPro" id="IPR011761">
    <property type="entry name" value="ATP-grasp"/>
</dbReference>
<gene>
    <name evidence="4 5" type="primary">purK</name>
    <name evidence="7" type="ORF">M4Z11_01185</name>
</gene>
<dbReference type="PANTHER" id="PTHR11609:SF5">
    <property type="entry name" value="PHOSPHORIBOSYLAMINOIMIDAZOLE CARBOXYLASE"/>
    <property type="match status" value="1"/>
</dbReference>
<dbReference type="Gene3D" id="3.40.50.20">
    <property type="match status" value="1"/>
</dbReference>
<dbReference type="Pfam" id="PF17769">
    <property type="entry name" value="PurK_C"/>
    <property type="match status" value="1"/>
</dbReference>
<dbReference type="InterPro" id="IPR005875">
    <property type="entry name" value="PurK"/>
</dbReference>
<dbReference type="Proteomes" id="UP001523003">
    <property type="component" value="Unassembled WGS sequence"/>
</dbReference>
<accession>A0ABT0P7F2</accession>
<protein>
    <recommendedName>
        <fullName evidence="4 5">N5-carboxyaminoimidazole ribonucleotide synthase</fullName>
        <shortName evidence="4 5">N5-CAIR synthase</shortName>
        <ecNumber evidence="4 5">6.3.4.18</ecNumber>
    </recommendedName>
    <alternativeName>
        <fullName evidence="4 5">5-(carboxyamino)imidazole ribonucleotide synthetase</fullName>
    </alternativeName>
</protein>
<feature type="binding site" evidence="4">
    <location>
        <position position="150"/>
    </location>
    <ligand>
        <name>ATP</name>
        <dbReference type="ChEBI" id="CHEBI:30616"/>
    </ligand>
</feature>
<comment type="caution">
    <text evidence="4">Lacks conserved residue(s) required for the propagation of feature annotation.</text>
</comment>
<comment type="caution">
    <text evidence="7">The sequence shown here is derived from an EMBL/GenBank/DDBJ whole genome shotgun (WGS) entry which is preliminary data.</text>
</comment>
<dbReference type="NCBIfam" id="NF004679">
    <property type="entry name" value="PRK06019.1-5"/>
    <property type="match status" value="1"/>
</dbReference>
<dbReference type="InterPro" id="IPR011054">
    <property type="entry name" value="Rudment_hybrid_motif"/>
</dbReference>
<dbReference type="InterPro" id="IPR013815">
    <property type="entry name" value="ATP_grasp_subdomain_1"/>
</dbReference>
<dbReference type="NCBIfam" id="TIGR01161">
    <property type="entry name" value="purK"/>
    <property type="match status" value="1"/>
</dbReference>
<organism evidence="7 8">
    <name type="scientific">Bartonella bilalgolemii</name>
    <dbReference type="NCBI Taxonomy" id="2942911"/>
    <lineage>
        <taxon>Bacteria</taxon>
        <taxon>Pseudomonadati</taxon>
        <taxon>Pseudomonadota</taxon>
        <taxon>Alphaproteobacteria</taxon>
        <taxon>Hyphomicrobiales</taxon>
        <taxon>Bartonellaceae</taxon>
        <taxon>Bartonella</taxon>
    </lineage>
</organism>
<comment type="pathway">
    <text evidence="4 5">Purine metabolism; IMP biosynthesis via de novo pathway; 5-amino-1-(5-phospho-D-ribosyl)imidazole-4-carboxylate from 5-amino-1-(5-phospho-D-ribosyl)imidazole (N5-CAIR route): step 1/2.</text>
</comment>
<dbReference type="EC" id="6.3.4.18" evidence="4 5"/>
<comment type="similarity">
    <text evidence="4 5">Belongs to the PurK/PurT family.</text>
</comment>
<evidence type="ECO:0000256" key="5">
    <source>
        <dbReference type="RuleBase" id="RU361200"/>
    </source>
</evidence>
<dbReference type="PROSITE" id="PS50975">
    <property type="entry name" value="ATP_GRASP"/>
    <property type="match status" value="1"/>
</dbReference>
<proteinExistence type="inferred from homology"/>
<dbReference type="RefSeq" id="WP_249674656.1">
    <property type="nucleotide sequence ID" value="NZ_JAMCOF010000001.1"/>
</dbReference>